<dbReference type="Proteomes" id="UP001321786">
    <property type="component" value="Chromosome"/>
</dbReference>
<comment type="catalytic activity">
    <reaction evidence="1">
        <text>nicotinate beta-D-ribonucleotide + CO2 + diphosphate = quinolinate + 5-phospho-alpha-D-ribose 1-diphosphate + 2 H(+)</text>
        <dbReference type="Rhea" id="RHEA:12733"/>
        <dbReference type="ChEBI" id="CHEBI:15378"/>
        <dbReference type="ChEBI" id="CHEBI:16526"/>
        <dbReference type="ChEBI" id="CHEBI:29959"/>
        <dbReference type="ChEBI" id="CHEBI:33019"/>
        <dbReference type="ChEBI" id="CHEBI:57502"/>
        <dbReference type="ChEBI" id="CHEBI:58017"/>
        <dbReference type="EC" id="2.4.2.19"/>
    </reaction>
</comment>
<dbReference type="PANTHER" id="PTHR43202:SF1">
    <property type="entry name" value="NICOTINATE PHOSPHORIBOSYLTRANSFERASE"/>
    <property type="match status" value="1"/>
</dbReference>
<evidence type="ECO:0000313" key="3">
    <source>
        <dbReference type="EMBL" id="BEP28253.1"/>
    </source>
</evidence>
<dbReference type="EMBL" id="AP028654">
    <property type="protein sequence ID" value="BEP28253.1"/>
    <property type="molecule type" value="Genomic_DNA"/>
</dbReference>
<dbReference type="InterPro" id="IPR013785">
    <property type="entry name" value="Aldolase_TIM"/>
</dbReference>
<dbReference type="InterPro" id="IPR053190">
    <property type="entry name" value="NAPRTase-like"/>
</dbReference>
<dbReference type="Gene3D" id="3.20.20.70">
    <property type="entry name" value="Aldolase class I"/>
    <property type="match status" value="1"/>
</dbReference>
<protein>
    <recommendedName>
        <fullName evidence="2">Quinolinate phosphoribosyl transferase N-terminal domain-containing protein</fullName>
    </recommendedName>
</protein>
<evidence type="ECO:0000256" key="1">
    <source>
        <dbReference type="ARBA" id="ARBA00047445"/>
    </source>
</evidence>
<dbReference type="InterPro" id="IPR037128">
    <property type="entry name" value="Quinolinate_PRibosylTase_N_sf"/>
</dbReference>
<reference evidence="3 4" key="1">
    <citation type="submission" date="2023-08" db="EMBL/GenBank/DDBJ databases">
        <title>Helicovermis profunda gen. nov., sp. nov., a novel mesophilic, fermentative bacterium within the Bacillota from a deep-sea hydrothermal vent chimney.</title>
        <authorList>
            <person name="Miyazaki U."/>
            <person name="Mizutani D."/>
            <person name="Hashimoto Y."/>
            <person name="Tame A."/>
            <person name="Sawayama S."/>
            <person name="Miyazaki J."/>
            <person name="Takai K."/>
            <person name="Nakagawa S."/>
        </authorList>
    </citation>
    <scope>NUCLEOTIDE SEQUENCE [LARGE SCALE GENOMIC DNA]</scope>
    <source>
        <strain evidence="3 4">S502</strain>
    </source>
</reference>
<accession>A0AAU9E1S0</accession>
<dbReference type="SUPFAM" id="SSF54675">
    <property type="entry name" value="Nicotinate/Quinolinate PRTase N-terminal domain-like"/>
    <property type="match status" value="1"/>
</dbReference>
<organism evidence="3 4">
    <name type="scientific">Helicovermis profundi</name>
    <dbReference type="NCBI Taxonomy" id="3065157"/>
    <lineage>
        <taxon>Bacteria</taxon>
        <taxon>Bacillati</taxon>
        <taxon>Bacillota</taxon>
        <taxon>Clostridia</taxon>
        <taxon>Helicovermis</taxon>
    </lineage>
</organism>
<proteinExistence type="predicted"/>
<dbReference type="PANTHER" id="PTHR43202">
    <property type="entry name" value="NICOTINATE-NUCLEOTIDE PYROPHOSPHORYLASE"/>
    <property type="match status" value="1"/>
</dbReference>
<dbReference type="GO" id="GO:0009435">
    <property type="term" value="P:NAD+ biosynthetic process"/>
    <property type="evidence" value="ECO:0007669"/>
    <property type="project" value="InterPro"/>
</dbReference>
<dbReference type="Gene3D" id="3.90.1170.20">
    <property type="entry name" value="Quinolinate phosphoribosyl transferase, N-terminal domain"/>
    <property type="match status" value="1"/>
</dbReference>
<dbReference type="GO" id="GO:0004514">
    <property type="term" value="F:nicotinate-nucleotide diphosphorylase (carboxylating) activity"/>
    <property type="evidence" value="ECO:0007669"/>
    <property type="project" value="UniProtKB-EC"/>
</dbReference>
<evidence type="ECO:0000259" key="2">
    <source>
        <dbReference type="Pfam" id="PF02749"/>
    </source>
</evidence>
<dbReference type="InterPro" id="IPR022412">
    <property type="entry name" value="Quinolinate_PRibosylTrfase_N"/>
</dbReference>
<evidence type="ECO:0000313" key="4">
    <source>
        <dbReference type="Proteomes" id="UP001321786"/>
    </source>
</evidence>
<dbReference type="KEGG" id="hprf:HLPR_05840"/>
<keyword evidence="4" id="KW-1185">Reference proteome</keyword>
<dbReference type="Pfam" id="PF02749">
    <property type="entry name" value="QRPTase_N"/>
    <property type="match status" value="1"/>
</dbReference>
<gene>
    <name evidence="3" type="ORF">HLPR_05840</name>
</gene>
<dbReference type="RefSeq" id="WP_338536580.1">
    <property type="nucleotide sequence ID" value="NZ_AP028654.1"/>
</dbReference>
<name>A0AAU9E1S0_9FIRM</name>
<dbReference type="AlphaFoldDB" id="A0AAU9E1S0"/>
<dbReference type="SUPFAM" id="SSF51690">
    <property type="entry name" value="Nicotinate/Quinolinate PRTase C-terminal domain-like"/>
    <property type="match status" value="1"/>
</dbReference>
<sequence length="451" mass="51328">MTKYNNRRIKAETFQIDPRVKQGWFSDEYLNNTSRILYEISKENYKFGNNSSDLNHIDVTNVENGNIEVEMQFFTRRKPLSLVVGIDESLAILKTSTGYFDKENNFINTFKNLEIEAVEDGSIVTYNGDVTKVKPILKIRGRYRDFAYLETVLLGVLSEPTRIATNVYNTLVAANGKEVLFFPARFAHYKMQGIHGYAHKVAIEAYNKNYKANLSAFVSTQEQGSWWGGKGGGTVAHATIAAFLGNTSETMMQFAKVMPVTTNRIALIDFHNDCIGEALSVMKKMFYKYFELYSKKKYKEAKKYELYGVRPDNSSNMIDKCIEEPANDDDYGVNAKLVWRLRKAINNAYLDWDTINNSTNNNDTITAKTWCENIKIIVTGGFNVKKINKFEKLGVPVDIYGVGSSLLTNDKDSNNDYTADVVKVKIHNTWHNLSKVGRNSSDNDELIKIEK</sequence>
<dbReference type="InterPro" id="IPR036068">
    <property type="entry name" value="Nicotinate_pribotase-like_C"/>
</dbReference>
<feature type="domain" description="Quinolinate phosphoribosyl transferase N-terminal" evidence="2">
    <location>
        <begin position="63"/>
        <end position="158"/>
    </location>
</feature>